<dbReference type="Proteomes" id="UP000220102">
    <property type="component" value="Unassembled WGS sequence"/>
</dbReference>
<evidence type="ECO:0000256" key="1">
    <source>
        <dbReference type="ARBA" id="ARBA00009986"/>
    </source>
</evidence>
<dbReference type="PANTHER" id="PTHR43570">
    <property type="entry name" value="ALDEHYDE DEHYDROGENASE"/>
    <property type="match status" value="1"/>
</dbReference>
<evidence type="ECO:0000256" key="2">
    <source>
        <dbReference type="ARBA" id="ARBA00023002"/>
    </source>
</evidence>
<dbReference type="InterPro" id="IPR016161">
    <property type="entry name" value="Ald_DH/histidinol_DH"/>
</dbReference>
<dbReference type="Pfam" id="PF00171">
    <property type="entry name" value="Aldedh"/>
    <property type="match status" value="1"/>
</dbReference>
<comment type="caution">
    <text evidence="10">The sequence shown here is derived from an EMBL/GenBank/DDBJ whole genome shotgun (WGS) entry which is preliminary data.</text>
</comment>
<evidence type="ECO:0000313" key="10">
    <source>
        <dbReference type="EMBL" id="PEN14775.1"/>
    </source>
</evidence>
<dbReference type="InterPro" id="IPR015590">
    <property type="entry name" value="Aldehyde_DH_dom"/>
</dbReference>
<dbReference type="AlphaFoldDB" id="A0A2A8D1G4"/>
<dbReference type="FunFam" id="3.40.309.10:FF:000003">
    <property type="entry name" value="Aldehyde dehydrogenase"/>
    <property type="match status" value="1"/>
</dbReference>
<dbReference type="PANTHER" id="PTHR43570:SF20">
    <property type="entry name" value="ALDEHYDE DEHYDROGENASE ALDX-RELATED"/>
    <property type="match status" value="1"/>
</dbReference>
<dbReference type="CDD" id="cd07134">
    <property type="entry name" value="ALDH_AlkH-like"/>
    <property type="match status" value="1"/>
</dbReference>
<evidence type="ECO:0000256" key="4">
    <source>
        <dbReference type="PIRNR" id="PIRNR036492"/>
    </source>
</evidence>
<dbReference type="RefSeq" id="WP_098073668.1">
    <property type="nucleotide sequence ID" value="NZ_PDEQ01000001.1"/>
</dbReference>
<feature type="compositionally biased region" description="Polar residues" evidence="8">
    <location>
        <begin position="1"/>
        <end position="18"/>
    </location>
</feature>
<dbReference type="GO" id="GO:0006081">
    <property type="term" value="P:aldehyde metabolic process"/>
    <property type="evidence" value="ECO:0007669"/>
    <property type="project" value="InterPro"/>
</dbReference>
<evidence type="ECO:0000313" key="11">
    <source>
        <dbReference type="Proteomes" id="UP000220102"/>
    </source>
</evidence>
<keyword evidence="3" id="KW-0520">NAD</keyword>
<dbReference type="FunFam" id="3.40.605.10:FF:000004">
    <property type="entry name" value="Aldehyde dehydrogenase"/>
    <property type="match status" value="1"/>
</dbReference>
<dbReference type="PROSITE" id="PS00070">
    <property type="entry name" value="ALDEHYDE_DEHYDR_CYS"/>
    <property type="match status" value="1"/>
</dbReference>
<accession>A0A2A8D1G4</accession>
<feature type="active site" evidence="5">
    <location>
        <position position="264"/>
    </location>
</feature>
<reference evidence="10 11" key="1">
    <citation type="submission" date="2017-10" db="EMBL/GenBank/DDBJ databases">
        <title>Draft genome of Longibacter Salinarum.</title>
        <authorList>
            <person name="Goh K.M."/>
            <person name="Shamsir M.S."/>
            <person name="Lim S.W."/>
        </authorList>
    </citation>
    <scope>NUCLEOTIDE SEQUENCE [LARGE SCALE GENOMIC DNA]</scope>
    <source>
        <strain evidence="10 11">KCTC 52045</strain>
    </source>
</reference>
<dbReference type="PIRSF" id="PIRSF036492">
    <property type="entry name" value="ALDH"/>
    <property type="match status" value="1"/>
</dbReference>
<dbReference type="SUPFAM" id="SSF53720">
    <property type="entry name" value="ALDH-like"/>
    <property type="match status" value="1"/>
</dbReference>
<dbReference type="InterPro" id="IPR016163">
    <property type="entry name" value="Ald_DH_C"/>
</dbReference>
<dbReference type="InterPro" id="IPR029510">
    <property type="entry name" value="Ald_DH_CS_GLU"/>
</dbReference>
<dbReference type="PROSITE" id="PS00687">
    <property type="entry name" value="ALDEHYDE_DEHYDR_GLU"/>
    <property type="match status" value="1"/>
</dbReference>
<dbReference type="OrthoDB" id="9762913at2"/>
<dbReference type="EMBL" id="PDEQ01000001">
    <property type="protein sequence ID" value="PEN14775.1"/>
    <property type="molecule type" value="Genomic_DNA"/>
</dbReference>
<feature type="domain" description="Aldehyde dehydrogenase" evidence="9">
    <location>
        <begin position="19"/>
        <end position="456"/>
    </location>
</feature>
<dbReference type="Gene3D" id="3.40.605.10">
    <property type="entry name" value="Aldehyde Dehydrogenase, Chain A, domain 1"/>
    <property type="match status" value="1"/>
</dbReference>
<dbReference type="GO" id="GO:0005737">
    <property type="term" value="C:cytoplasm"/>
    <property type="evidence" value="ECO:0007669"/>
    <property type="project" value="TreeGrafter"/>
</dbReference>
<dbReference type="InterPro" id="IPR016162">
    <property type="entry name" value="Ald_DH_N"/>
</dbReference>
<protein>
    <recommendedName>
        <fullName evidence="4">Aldehyde dehydrogenase</fullName>
    </recommendedName>
</protein>
<dbReference type="InterPro" id="IPR016160">
    <property type="entry name" value="Ald_DH_CS_CYS"/>
</dbReference>
<evidence type="ECO:0000256" key="6">
    <source>
        <dbReference type="PROSITE-ProRule" id="PRU10007"/>
    </source>
</evidence>
<evidence type="ECO:0000256" key="3">
    <source>
        <dbReference type="ARBA" id="ARBA00023027"/>
    </source>
</evidence>
<name>A0A2A8D1G4_9BACT</name>
<organism evidence="10 11">
    <name type="scientific">Longibacter salinarum</name>
    <dbReference type="NCBI Taxonomy" id="1850348"/>
    <lineage>
        <taxon>Bacteria</taxon>
        <taxon>Pseudomonadati</taxon>
        <taxon>Rhodothermota</taxon>
        <taxon>Rhodothermia</taxon>
        <taxon>Rhodothermales</taxon>
        <taxon>Salisaetaceae</taxon>
        <taxon>Longibacter</taxon>
    </lineage>
</organism>
<evidence type="ECO:0000256" key="7">
    <source>
        <dbReference type="RuleBase" id="RU003345"/>
    </source>
</evidence>
<dbReference type="Gene3D" id="3.40.309.10">
    <property type="entry name" value="Aldehyde Dehydrogenase, Chain A, domain 2"/>
    <property type="match status" value="1"/>
</dbReference>
<dbReference type="InterPro" id="IPR012394">
    <property type="entry name" value="Aldehyde_DH_NAD(P)"/>
</dbReference>
<dbReference type="GO" id="GO:0004029">
    <property type="term" value="F:aldehyde dehydrogenase (NAD+) activity"/>
    <property type="evidence" value="ECO:0007669"/>
    <property type="project" value="TreeGrafter"/>
</dbReference>
<evidence type="ECO:0000259" key="9">
    <source>
        <dbReference type="Pfam" id="PF00171"/>
    </source>
</evidence>
<gene>
    <name evidence="10" type="ORF">CRI94_00310</name>
</gene>
<sequence length="488" mass="54139">MPVSSASLERSGTNQSFSADPKRLKNLFQRQKEHHLTVRQSTAAERKAKIQRIRDGIRARRQDIRDALYADFQKAPEEADLTEVKAVMDEASFAIKHIDSWMASESASTPPLLMGTSSEIRYEPKGVVLIISPWNYPFNLTLGPLIAAIAAGNSVIVKPSEYTPHSSRVMREMIEELFDEREVALVEGAVETSQALLDLPFDHIYFTGSPEVGKIVMRAAAEHLSSVTLELGGKSPAIVDATADVDDAAAKIAWGKFTNTGQTCIAPDYALVHESRHDAFLKRITHYISEYYGQTDEQRRTTPDYARLVNEKHFSRVQSLLTDAVQSGATVITGGQTDADAQYIAPTVLSDIPSESRIMDEEIFGPILPVVPFSDLNSAIDRINEKPNPLALYLFTRDEAAEHSILSRTHAGGTCINEVLLHYMNPHIPFGGNGHSGIGMGHGKYAFREFSHARSVLRRSYGSKLMRYIYPPYGSLSRRMIDAALKYL</sequence>
<evidence type="ECO:0000256" key="8">
    <source>
        <dbReference type="SAM" id="MobiDB-lite"/>
    </source>
</evidence>
<feature type="active site" evidence="5 6">
    <location>
        <position position="230"/>
    </location>
</feature>
<feature type="region of interest" description="Disordered" evidence="8">
    <location>
        <begin position="1"/>
        <end position="22"/>
    </location>
</feature>
<proteinExistence type="inferred from homology"/>
<comment type="similarity">
    <text evidence="1 4 7">Belongs to the aldehyde dehydrogenase family.</text>
</comment>
<evidence type="ECO:0000256" key="5">
    <source>
        <dbReference type="PIRSR" id="PIRSR036492-1"/>
    </source>
</evidence>
<keyword evidence="2 4" id="KW-0560">Oxidoreductase</keyword>
<keyword evidence="11" id="KW-1185">Reference proteome</keyword>